<dbReference type="SMART" id="SM00387">
    <property type="entry name" value="HATPase_c"/>
    <property type="match status" value="1"/>
</dbReference>
<dbReference type="GO" id="GO:0000155">
    <property type="term" value="F:phosphorelay sensor kinase activity"/>
    <property type="evidence" value="ECO:0007669"/>
    <property type="project" value="InterPro"/>
</dbReference>
<gene>
    <name evidence="11" type="ORF">C4532_07865</name>
</gene>
<comment type="caution">
    <text evidence="11">The sequence shown here is derived from an EMBL/GenBank/DDBJ whole genome shotgun (WGS) entry which is preliminary data.</text>
</comment>
<evidence type="ECO:0000256" key="2">
    <source>
        <dbReference type="ARBA" id="ARBA00012438"/>
    </source>
</evidence>
<comment type="catalytic activity">
    <reaction evidence="1">
        <text>ATP + protein L-histidine = ADP + protein N-phospho-L-histidine.</text>
        <dbReference type="EC" id="2.7.13.3"/>
    </reaction>
</comment>
<dbReference type="SUPFAM" id="SSF55785">
    <property type="entry name" value="PYP-like sensor domain (PAS domain)"/>
    <property type="match status" value="2"/>
</dbReference>
<evidence type="ECO:0000256" key="1">
    <source>
        <dbReference type="ARBA" id="ARBA00000085"/>
    </source>
</evidence>
<dbReference type="InterPro" id="IPR003594">
    <property type="entry name" value="HATPase_dom"/>
</dbReference>
<dbReference type="EC" id="2.7.13.3" evidence="2"/>
<dbReference type="SUPFAM" id="SSF55874">
    <property type="entry name" value="ATPase domain of HSP90 chaperone/DNA topoisomerase II/histidine kinase"/>
    <property type="match status" value="1"/>
</dbReference>
<evidence type="ECO:0000313" key="11">
    <source>
        <dbReference type="EMBL" id="RJP71222.1"/>
    </source>
</evidence>
<feature type="domain" description="PAC" evidence="10">
    <location>
        <begin position="186"/>
        <end position="243"/>
    </location>
</feature>
<dbReference type="Proteomes" id="UP000285961">
    <property type="component" value="Unassembled WGS sequence"/>
</dbReference>
<dbReference type="InterPro" id="IPR036890">
    <property type="entry name" value="HATPase_C_sf"/>
</dbReference>
<dbReference type="InterPro" id="IPR004358">
    <property type="entry name" value="Sig_transdc_His_kin-like_C"/>
</dbReference>
<dbReference type="PANTHER" id="PTHR43065:SF10">
    <property type="entry name" value="PEROXIDE STRESS-ACTIVATED HISTIDINE KINASE MAK3"/>
    <property type="match status" value="1"/>
</dbReference>
<evidence type="ECO:0000256" key="6">
    <source>
        <dbReference type="ARBA" id="ARBA00022777"/>
    </source>
</evidence>
<sequence length="488" mass="55051">MIGTDLKNWLHGELFDRVPSNVAIINRKYHIIDANKNFAEEFGQWNGKYCYEVFKGRQSPCLSCKADLTFADGKGRVSEERRLNRNGQHSYYVVHFEPVTNKAGDILYVIEMSSDITETRLLQREHDIIFDRVPCYVAVIDNDMNVLRNNELFRKTFGESIGRKCHDIYQHRNEPCEECPAMQTFADGQTHVASKTGLDKDGQTVYYHVTTAPLSREGREPSHVIEMALDITEVKQLEKEVLEAERLAAVGETVAGLAHGIKNVLQGLEGGVYVLKTAMENTDKELMGQGWEMLEENVDRISTYVKDFLNFAKGHTPNVERVDPVLIGKEVFELYRDVAERVGIKLIFEPQEGIEPANLDHEGIHVCLSNLISNAIDACEMSDNPNCEVCLKVLERNGSLIYEVKDDGCGMDYEVKKKVFTTFFSTKGTAKGTGLGLLVTRRITQQHGGKVIFESTEGEGSVFQLKFPRNRLPELSKPKSDNGESLEE</sequence>
<keyword evidence="3" id="KW-0597">Phosphoprotein</keyword>
<evidence type="ECO:0000256" key="3">
    <source>
        <dbReference type="ARBA" id="ARBA00022553"/>
    </source>
</evidence>
<evidence type="ECO:0000259" key="9">
    <source>
        <dbReference type="PROSITE" id="PS50109"/>
    </source>
</evidence>
<keyword evidence="6" id="KW-0418">Kinase</keyword>
<dbReference type="PROSITE" id="PS50109">
    <property type="entry name" value="HIS_KIN"/>
    <property type="match status" value="1"/>
</dbReference>
<dbReference type="PRINTS" id="PR00344">
    <property type="entry name" value="BCTRLSENSOR"/>
</dbReference>
<name>A0A419F0I0_9BACT</name>
<dbReference type="SUPFAM" id="SSF47384">
    <property type="entry name" value="Homodimeric domain of signal transducing histidine kinase"/>
    <property type="match status" value="1"/>
</dbReference>
<feature type="domain" description="PAC" evidence="10">
    <location>
        <begin position="76"/>
        <end position="128"/>
    </location>
</feature>
<dbReference type="InterPro" id="IPR036097">
    <property type="entry name" value="HisK_dim/P_sf"/>
</dbReference>
<dbReference type="InterPro" id="IPR003661">
    <property type="entry name" value="HisK_dim/P_dom"/>
</dbReference>
<dbReference type="AlphaFoldDB" id="A0A419F0I0"/>
<dbReference type="InterPro" id="IPR000700">
    <property type="entry name" value="PAS-assoc_C"/>
</dbReference>
<accession>A0A419F0I0</accession>
<dbReference type="GO" id="GO:0005524">
    <property type="term" value="F:ATP binding"/>
    <property type="evidence" value="ECO:0007669"/>
    <property type="project" value="UniProtKB-KW"/>
</dbReference>
<dbReference type="NCBIfam" id="TIGR00229">
    <property type="entry name" value="sensory_box"/>
    <property type="match status" value="1"/>
</dbReference>
<evidence type="ECO:0000256" key="7">
    <source>
        <dbReference type="ARBA" id="ARBA00022840"/>
    </source>
</evidence>
<dbReference type="InterPro" id="IPR000014">
    <property type="entry name" value="PAS"/>
</dbReference>
<dbReference type="PANTHER" id="PTHR43065">
    <property type="entry name" value="SENSOR HISTIDINE KINASE"/>
    <property type="match status" value="1"/>
</dbReference>
<proteinExistence type="predicted"/>
<dbReference type="Gene3D" id="3.30.565.10">
    <property type="entry name" value="Histidine kinase-like ATPase, C-terminal domain"/>
    <property type="match status" value="1"/>
</dbReference>
<reference evidence="11 12" key="1">
    <citation type="journal article" date="2017" name="ISME J.">
        <title>Energy and carbon metabolisms in a deep terrestrial subsurface fluid microbial community.</title>
        <authorList>
            <person name="Momper L."/>
            <person name="Jungbluth S.P."/>
            <person name="Lee M.D."/>
            <person name="Amend J.P."/>
        </authorList>
    </citation>
    <scope>NUCLEOTIDE SEQUENCE [LARGE SCALE GENOMIC DNA]</scope>
    <source>
        <strain evidence="11">SURF_17</strain>
    </source>
</reference>
<dbReference type="InterPro" id="IPR013656">
    <property type="entry name" value="PAS_4"/>
</dbReference>
<dbReference type="Pfam" id="PF02518">
    <property type="entry name" value="HATPase_c"/>
    <property type="match status" value="1"/>
</dbReference>
<organism evidence="11 12">
    <name type="scientific">Candidatus Abyssobacteria bacterium SURF_17</name>
    <dbReference type="NCBI Taxonomy" id="2093361"/>
    <lineage>
        <taxon>Bacteria</taxon>
        <taxon>Pseudomonadati</taxon>
        <taxon>Candidatus Hydrogenedentota</taxon>
        <taxon>Candidatus Abyssobacteria</taxon>
    </lineage>
</organism>
<protein>
    <recommendedName>
        <fullName evidence="2">histidine kinase</fullName>
        <ecNumber evidence="2">2.7.13.3</ecNumber>
    </recommendedName>
</protein>
<dbReference type="Gene3D" id="1.10.287.130">
    <property type="match status" value="1"/>
</dbReference>
<dbReference type="PROSITE" id="PS50113">
    <property type="entry name" value="PAC"/>
    <property type="match status" value="2"/>
</dbReference>
<keyword evidence="4" id="KW-0808">Transferase</keyword>
<dbReference type="Pfam" id="PF08448">
    <property type="entry name" value="PAS_4"/>
    <property type="match status" value="2"/>
</dbReference>
<dbReference type="InterPro" id="IPR035965">
    <property type="entry name" value="PAS-like_dom_sf"/>
</dbReference>
<dbReference type="InterPro" id="IPR005467">
    <property type="entry name" value="His_kinase_dom"/>
</dbReference>
<dbReference type="CDD" id="cd00075">
    <property type="entry name" value="HATPase"/>
    <property type="match status" value="1"/>
</dbReference>
<dbReference type="CDD" id="cd00082">
    <property type="entry name" value="HisKA"/>
    <property type="match status" value="1"/>
</dbReference>
<keyword evidence="8" id="KW-0902">Two-component regulatory system</keyword>
<evidence type="ECO:0000256" key="8">
    <source>
        <dbReference type="ARBA" id="ARBA00023012"/>
    </source>
</evidence>
<dbReference type="EMBL" id="QZKI01000061">
    <property type="protein sequence ID" value="RJP71222.1"/>
    <property type="molecule type" value="Genomic_DNA"/>
</dbReference>
<keyword evidence="5" id="KW-0547">Nucleotide-binding</keyword>
<evidence type="ECO:0000259" key="10">
    <source>
        <dbReference type="PROSITE" id="PS50113"/>
    </source>
</evidence>
<evidence type="ECO:0000256" key="4">
    <source>
        <dbReference type="ARBA" id="ARBA00022679"/>
    </source>
</evidence>
<dbReference type="Gene3D" id="3.30.450.20">
    <property type="entry name" value="PAS domain"/>
    <property type="match status" value="2"/>
</dbReference>
<evidence type="ECO:0000313" key="12">
    <source>
        <dbReference type="Proteomes" id="UP000285961"/>
    </source>
</evidence>
<evidence type="ECO:0000256" key="5">
    <source>
        <dbReference type="ARBA" id="ARBA00022741"/>
    </source>
</evidence>
<feature type="domain" description="Histidine kinase" evidence="9">
    <location>
        <begin position="256"/>
        <end position="471"/>
    </location>
</feature>
<keyword evidence="7" id="KW-0067">ATP-binding</keyword>